<dbReference type="PANTHER" id="PTHR21661">
    <property type="entry name" value="EPOXIDE HYDROLASE 1-RELATED"/>
    <property type="match status" value="1"/>
</dbReference>
<organism evidence="6 7">
    <name type="scientific">Roridomyces roridus</name>
    <dbReference type="NCBI Taxonomy" id="1738132"/>
    <lineage>
        <taxon>Eukaryota</taxon>
        <taxon>Fungi</taxon>
        <taxon>Dikarya</taxon>
        <taxon>Basidiomycota</taxon>
        <taxon>Agaricomycotina</taxon>
        <taxon>Agaricomycetes</taxon>
        <taxon>Agaricomycetidae</taxon>
        <taxon>Agaricales</taxon>
        <taxon>Marasmiineae</taxon>
        <taxon>Mycenaceae</taxon>
        <taxon>Roridomyces</taxon>
    </lineage>
</organism>
<dbReference type="InterPro" id="IPR029058">
    <property type="entry name" value="AB_hydrolase_fold"/>
</dbReference>
<dbReference type="SUPFAM" id="SSF53474">
    <property type="entry name" value="alpha/beta-Hydrolases"/>
    <property type="match status" value="1"/>
</dbReference>
<comment type="caution">
    <text evidence="6">The sequence shown here is derived from an EMBL/GenBank/DDBJ whole genome shotgun (WGS) entry which is preliminary data.</text>
</comment>
<keyword evidence="3 6" id="KW-0378">Hydrolase</keyword>
<evidence type="ECO:0000256" key="2">
    <source>
        <dbReference type="ARBA" id="ARBA00022797"/>
    </source>
</evidence>
<dbReference type="InterPro" id="IPR000639">
    <property type="entry name" value="Epox_hydrolase-like"/>
</dbReference>
<dbReference type="GO" id="GO:0004301">
    <property type="term" value="F:epoxide hydrolase activity"/>
    <property type="evidence" value="ECO:0007669"/>
    <property type="project" value="TreeGrafter"/>
</dbReference>
<gene>
    <name evidence="6" type="ORF">FB45DRAFT_784647</name>
</gene>
<dbReference type="PRINTS" id="PR00412">
    <property type="entry name" value="EPOXHYDRLASE"/>
</dbReference>
<dbReference type="InterPro" id="IPR016292">
    <property type="entry name" value="Epoxide_hydrolase"/>
</dbReference>
<dbReference type="Pfam" id="PF06441">
    <property type="entry name" value="EHN"/>
    <property type="match status" value="1"/>
</dbReference>
<feature type="active site" description="Proton donor" evidence="4">
    <location>
        <position position="314"/>
    </location>
</feature>
<dbReference type="Gene3D" id="3.40.50.1820">
    <property type="entry name" value="alpha/beta hydrolase"/>
    <property type="match status" value="1"/>
</dbReference>
<dbReference type="Proteomes" id="UP001221142">
    <property type="component" value="Unassembled WGS sequence"/>
</dbReference>
<sequence>MSSETPFQISVPDESLSLLRQKLALVTFPDELEDAGWDYGVPLADMRRLVDRWANGYDWRSQEARLNAELPQFTRDVEVEGHGTLNIHYIHKKSETKGAIPLLFVHGWPGCFYEGRKLVPILTQTSPDHPSFHVVMVSLPGFGFSQAPAKKGFLPHQYAEVCHKLMLALGYDQYVTQGGDWGFAITRKIAHLYGPEHSKAWHTNFPVVQRPTLFTQPLAYLGMLLTPLTAQDKAKFKRSDEFNLKGRGYSAEMSTKPQTVGYSLADSPVGLLAWIYEKLVAWTDGYVWDDDEVLTWVSIYWFSRAGPGAPGRIYYELGEGSLETQGSRFLAYEKTSIPLGVSRFPGEILVLPKSWTTGLGNIVFDREHESGGHFAAYEKPEALSQDLRDMFARGGPAFGVVTGKNGYD</sequence>
<dbReference type="GO" id="GO:0097176">
    <property type="term" value="P:epoxide metabolic process"/>
    <property type="evidence" value="ECO:0007669"/>
    <property type="project" value="TreeGrafter"/>
</dbReference>
<dbReference type="InterPro" id="IPR010497">
    <property type="entry name" value="Epoxide_hydro_N"/>
</dbReference>
<name>A0AAD7FYI3_9AGAR</name>
<feature type="active site" description="Proton acceptor" evidence="4">
    <location>
        <position position="373"/>
    </location>
</feature>
<reference evidence="6" key="1">
    <citation type="submission" date="2023-03" db="EMBL/GenBank/DDBJ databases">
        <title>Massive genome expansion in bonnet fungi (Mycena s.s.) driven by repeated elements and novel gene families across ecological guilds.</title>
        <authorList>
            <consortium name="Lawrence Berkeley National Laboratory"/>
            <person name="Harder C.B."/>
            <person name="Miyauchi S."/>
            <person name="Viragh M."/>
            <person name="Kuo A."/>
            <person name="Thoen E."/>
            <person name="Andreopoulos B."/>
            <person name="Lu D."/>
            <person name="Skrede I."/>
            <person name="Drula E."/>
            <person name="Henrissat B."/>
            <person name="Morin E."/>
            <person name="Kohler A."/>
            <person name="Barry K."/>
            <person name="LaButti K."/>
            <person name="Morin E."/>
            <person name="Salamov A."/>
            <person name="Lipzen A."/>
            <person name="Mereny Z."/>
            <person name="Hegedus B."/>
            <person name="Baldrian P."/>
            <person name="Stursova M."/>
            <person name="Weitz H."/>
            <person name="Taylor A."/>
            <person name="Grigoriev I.V."/>
            <person name="Nagy L.G."/>
            <person name="Martin F."/>
            <person name="Kauserud H."/>
        </authorList>
    </citation>
    <scope>NUCLEOTIDE SEQUENCE</scope>
    <source>
        <strain evidence="6">9284</strain>
    </source>
</reference>
<dbReference type="PANTHER" id="PTHR21661:SF35">
    <property type="entry name" value="EPOXIDE HYDROLASE"/>
    <property type="match status" value="1"/>
</dbReference>
<evidence type="ECO:0000313" key="6">
    <source>
        <dbReference type="EMBL" id="KAJ7644656.1"/>
    </source>
</evidence>
<keyword evidence="7" id="KW-1185">Reference proteome</keyword>
<dbReference type="EMBL" id="JARKIF010000003">
    <property type="protein sequence ID" value="KAJ7644656.1"/>
    <property type="molecule type" value="Genomic_DNA"/>
</dbReference>
<feature type="domain" description="Epoxide hydrolase N-terminal" evidence="5">
    <location>
        <begin position="5"/>
        <end position="114"/>
    </location>
</feature>
<protein>
    <submittedName>
        <fullName evidence="6">Alpha/Beta hydrolase protein</fullName>
    </submittedName>
</protein>
<evidence type="ECO:0000256" key="3">
    <source>
        <dbReference type="ARBA" id="ARBA00022801"/>
    </source>
</evidence>
<feature type="active site" description="Nucleophile" evidence="4">
    <location>
        <position position="180"/>
    </location>
</feature>
<accession>A0AAD7FYI3</accession>
<proteinExistence type="inferred from homology"/>
<evidence type="ECO:0000256" key="1">
    <source>
        <dbReference type="ARBA" id="ARBA00010088"/>
    </source>
</evidence>
<evidence type="ECO:0000259" key="5">
    <source>
        <dbReference type="Pfam" id="PF06441"/>
    </source>
</evidence>
<comment type="similarity">
    <text evidence="1">Belongs to the peptidase S33 family.</text>
</comment>
<evidence type="ECO:0000256" key="4">
    <source>
        <dbReference type="PIRSR" id="PIRSR001112-1"/>
    </source>
</evidence>
<dbReference type="AlphaFoldDB" id="A0AAD7FYI3"/>
<dbReference type="PIRSF" id="PIRSF001112">
    <property type="entry name" value="Epoxide_hydrolase"/>
    <property type="match status" value="1"/>
</dbReference>
<evidence type="ECO:0000313" key="7">
    <source>
        <dbReference type="Proteomes" id="UP001221142"/>
    </source>
</evidence>
<keyword evidence="2" id="KW-0058">Aromatic hydrocarbons catabolism</keyword>